<proteinExistence type="predicted"/>
<dbReference type="GO" id="GO:0000150">
    <property type="term" value="F:DNA strand exchange activity"/>
    <property type="evidence" value="ECO:0007669"/>
    <property type="project" value="InterPro"/>
</dbReference>
<evidence type="ECO:0000313" key="7">
    <source>
        <dbReference type="EMBL" id="MQT28174.1"/>
    </source>
</evidence>
<evidence type="ECO:0000256" key="5">
    <source>
        <dbReference type="PROSITE-ProRule" id="PRU10137"/>
    </source>
</evidence>
<dbReference type="Proteomes" id="UP000443000">
    <property type="component" value="Unassembled WGS sequence"/>
</dbReference>
<dbReference type="SMART" id="SM00857">
    <property type="entry name" value="Resolvase"/>
    <property type="match status" value="1"/>
</dbReference>
<dbReference type="OrthoDB" id="9786476at2"/>
<dbReference type="Pfam" id="PF00239">
    <property type="entry name" value="Resolvase"/>
    <property type="match status" value="1"/>
</dbReference>
<evidence type="ECO:0000313" key="9">
    <source>
        <dbReference type="Proteomes" id="UP000443000"/>
    </source>
</evidence>
<organism evidence="8 9">
    <name type="scientific">Pseudomonas helleri</name>
    <dbReference type="NCBI Taxonomy" id="1608996"/>
    <lineage>
        <taxon>Bacteria</taxon>
        <taxon>Pseudomonadati</taxon>
        <taxon>Pseudomonadota</taxon>
        <taxon>Gammaproteobacteria</taxon>
        <taxon>Pseudomonadales</taxon>
        <taxon>Pseudomonadaceae</taxon>
        <taxon>Pseudomonas</taxon>
    </lineage>
</organism>
<dbReference type="InterPro" id="IPR006119">
    <property type="entry name" value="Resolv_N"/>
</dbReference>
<dbReference type="PROSITE" id="PS00397">
    <property type="entry name" value="RECOMBINASES_1"/>
    <property type="match status" value="1"/>
</dbReference>
<evidence type="ECO:0000256" key="4">
    <source>
        <dbReference type="PIRSR" id="PIRSR606118-50"/>
    </source>
</evidence>
<sequence length="209" mass="23194">MRAHLYLRASTKDQDAHRAEAQLDTFAHDKGLTVVDKYLENISGTHLERPELMRLLDAAESGDVLLVEAVDRLSRLSLADWAKLKRMIEDKGLRLVVVDLPTSHESMADGLTGSILGIINGMLVDLMATMARQDQEKRVERIKQGLERKRAADPEWKPAGRTRNKDTHAAVIKHLSNGTLSMEEVAKVAGCGVATVYRIKREMGEATNA</sequence>
<dbReference type="EMBL" id="WIWP01000060">
    <property type="protein sequence ID" value="MQT28174.1"/>
    <property type="molecule type" value="Genomic_DNA"/>
</dbReference>
<dbReference type="SUPFAM" id="SSF53041">
    <property type="entry name" value="Resolvase-like"/>
    <property type="match status" value="1"/>
</dbReference>
<accession>A0A6G1WAV1</accession>
<dbReference type="PANTHER" id="PTHR30461:SF25">
    <property type="entry name" value="RESOLVASE-RELATED"/>
    <property type="match status" value="1"/>
</dbReference>
<evidence type="ECO:0000256" key="2">
    <source>
        <dbReference type="ARBA" id="ARBA00023125"/>
    </source>
</evidence>
<dbReference type="Gene3D" id="1.10.10.60">
    <property type="entry name" value="Homeodomain-like"/>
    <property type="match status" value="1"/>
</dbReference>
<dbReference type="AlphaFoldDB" id="A0A6G1WAV1"/>
<dbReference type="PANTHER" id="PTHR30461">
    <property type="entry name" value="DNA-INVERTASE FROM LAMBDOID PROPHAGE"/>
    <property type="match status" value="1"/>
</dbReference>
<evidence type="ECO:0000256" key="3">
    <source>
        <dbReference type="ARBA" id="ARBA00023172"/>
    </source>
</evidence>
<dbReference type="Proteomes" id="UP000713985">
    <property type="component" value="Unassembled WGS sequence"/>
</dbReference>
<protein>
    <submittedName>
        <fullName evidence="8">Resolvase</fullName>
    </submittedName>
</protein>
<keyword evidence="10" id="KW-1185">Reference proteome</keyword>
<dbReference type="GO" id="GO:0015074">
    <property type="term" value="P:DNA integration"/>
    <property type="evidence" value="ECO:0007669"/>
    <property type="project" value="UniProtKB-KW"/>
</dbReference>
<dbReference type="PROSITE" id="PS00398">
    <property type="entry name" value="RECOMBINASES_2"/>
    <property type="match status" value="1"/>
</dbReference>
<evidence type="ECO:0000259" key="6">
    <source>
        <dbReference type="PROSITE" id="PS51736"/>
    </source>
</evidence>
<reference evidence="9 10" key="1">
    <citation type="submission" date="2019-10" db="EMBL/GenBank/DDBJ databases">
        <title>Evaluation of single-gene subtyping targets for Pseudomonas.</title>
        <authorList>
            <person name="Reichler S.J."/>
            <person name="Orsi R.H."/>
            <person name="Wiedmann M."/>
            <person name="Martin N.H."/>
            <person name="Murphy S.I."/>
        </authorList>
    </citation>
    <scope>NUCLEOTIDE SEQUENCE [LARGE SCALE GENOMIC DNA]</scope>
    <source>
        <strain evidence="7 10">FSL R10-0802</strain>
        <strain evidence="8 9">FSL R10-1594</strain>
    </source>
</reference>
<dbReference type="PROSITE" id="PS51736">
    <property type="entry name" value="RECOMBINASES_3"/>
    <property type="match status" value="1"/>
</dbReference>
<evidence type="ECO:0000256" key="1">
    <source>
        <dbReference type="ARBA" id="ARBA00022908"/>
    </source>
</evidence>
<dbReference type="InterPro" id="IPR036162">
    <property type="entry name" value="Resolvase-like_N_sf"/>
</dbReference>
<dbReference type="RefSeq" id="WP_153404361.1">
    <property type="nucleotide sequence ID" value="NZ_JBITTT010000001.1"/>
</dbReference>
<dbReference type="Gene3D" id="3.40.50.1390">
    <property type="entry name" value="Resolvase, N-terminal catalytic domain"/>
    <property type="match status" value="1"/>
</dbReference>
<feature type="active site" description="O-(5'-phospho-DNA)-serine intermediate" evidence="4 5">
    <location>
        <position position="10"/>
    </location>
</feature>
<gene>
    <name evidence="8" type="ORF">GHN41_07480</name>
    <name evidence="7" type="ORF">GHN94_20410</name>
</gene>
<name>A0A6G1WAV1_9PSED</name>
<feature type="domain" description="Resolvase/invertase-type recombinase catalytic" evidence="6">
    <location>
        <begin position="2"/>
        <end position="153"/>
    </location>
</feature>
<keyword evidence="3" id="KW-0233">DNA recombination</keyword>
<keyword evidence="2" id="KW-0238">DNA-binding</keyword>
<keyword evidence="1" id="KW-0229">DNA integration</keyword>
<dbReference type="GO" id="GO:0003677">
    <property type="term" value="F:DNA binding"/>
    <property type="evidence" value="ECO:0007669"/>
    <property type="project" value="UniProtKB-KW"/>
</dbReference>
<evidence type="ECO:0000313" key="10">
    <source>
        <dbReference type="Proteomes" id="UP000713985"/>
    </source>
</evidence>
<dbReference type="EMBL" id="WIVT01000007">
    <property type="protein sequence ID" value="MQU16287.1"/>
    <property type="molecule type" value="Genomic_DNA"/>
</dbReference>
<dbReference type="InterPro" id="IPR050639">
    <property type="entry name" value="SSR_resolvase"/>
</dbReference>
<comment type="caution">
    <text evidence="8">The sequence shown here is derived from an EMBL/GenBank/DDBJ whole genome shotgun (WGS) entry which is preliminary data.</text>
</comment>
<evidence type="ECO:0000313" key="8">
    <source>
        <dbReference type="EMBL" id="MQU16287.1"/>
    </source>
</evidence>
<dbReference type="InterPro" id="IPR006118">
    <property type="entry name" value="Recombinase_CS"/>
</dbReference>